<dbReference type="SUPFAM" id="SSF46785">
    <property type="entry name" value="Winged helix' DNA-binding domain"/>
    <property type="match status" value="1"/>
</dbReference>
<organism evidence="3 4">
    <name type="scientific">Paramormyrops kingsleyae</name>
    <dbReference type="NCBI Taxonomy" id="1676925"/>
    <lineage>
        <taxon>Eukaryota</taxon>
        <taxon>Metazoa</taxon>
        <taxon>Chordata</taxon>
        <taxon>Craniata</taxon>
        <taxon>Vertebrata</taxon>
        <taxon>Euteleostomi</taxon>
        <taxon>Actinopterygii</taxon>
        <taxon>Neopterygii</taxon>
        <taxon>Teleostei</taxon>
        <taxon>Osteoglossocephala</taxon>
        <taxon>Osteoglossomorpha</taxon>
        <taxon>Osteoglossiformes</taxon>
        <taxon>Mormyridae</taxon>
        <taxon>Paramormyrops</taxon>
    </lineage>
</organism>
<name>A0A3B3T3Y5_9TELE</name>
<dbReference type="InterPro" id="IPR036390">
    <property type="entry name" value="WH_DNA-bd_sf"/>
</dbReference>
<dbReference type="AlphaFoldDB" id="A0A3B3T3Y5"/>
<dbReference type="SMART" id="SM00049">
    <property type="entry name" value="DEP"/>
    <property type="match status" value="1"/>
</dbReference>
<dbReference type="PANTHER" id="PTHR16206:SF11">
    <property type="entry name" value="DEP DOMAIN-CONTAINING PROTEIN 1B"/>
    <property type="match status" value="1"/>
</dbReference>
<dbReference type="InterPro" id="IPR000591">
    <property type="entry name" value="DEP_dom"/>
</dbReference>
<evidence type="ECO:0000259" key="2">
    <source>
        <dbReference type="PROSITE" id="PS50238"/>
    </source>
</evidence>
<dbReference type="GO" id="GO:0035556">
    <property type="term" value="P:intracellular signal transduction"/>
    <property type="evidence" value="ECO:0007669"/>
    <property type="project" value="InterPro"/>
</dbReference>
<dbReference type="PROSITE" id="PS50186">
    <property type="entry name" value="DEP"/>
    <property type="match status" value="1"/>
</dbReference>
<dbReference type="PROSITE" id="PS50238">
    <property type="entry name" value="RHOGAP"/>
    <property type="match status" value="1"/>
</dbReference>
<dbReference type="Gene3D" id="1.10.10.10">
    <property type="entry name" value="Winged helix-like DNA-binding domain superfamily/Winged helix DNA-binding domain"/>
    <property type="match status" value="1"/>
</dbReference>
<dbReference type="Ensembl" id="ENSPKIT00000018541.1">
    <property type="protein sequence ID" value="ENSPKIP00000037569.1"/>
    <property type="gene ID" value="ENSPKIG00000015689.1"/>
</dbReference>
<sequence length="581" mass="67723">MLEQLLIVVRDFGEHAYKLRGVCLKYHSVYSVWISNFFIACTLLVGYNSTMLFNWTTVFVPAYMNGKGIDLMTKWNETIRLFRKDMPLRRHWIHFRCYNNSFTASEAVDWLHELLKGSHNFGPEVTRHQTVQLLKKFLKNHVIEDIKGRHGKEDFEDNGQVYRFPSISPFKKLPRHPAQDVFTPKAQHCGVEKQLMSQRMLPFKPLVLNSESWKKRHSIAFGELRECQVMKRREITSREMERIWMSTTLTRLQTLLGLKSLNGVLDTALLSPNYIVYNVYNINKLGIVVLKDKSEDLPQWVLSAMKCLANWPDDGHTKQSMYPGFERDILRTVADYFQELDEPLLTFQFYDVFVSILGLIEKQQATSEALQLCCLLLPPAKRRHLQLLLCLMVRVCKNPQLPALNSAVGTRMLMLQTFSRSILCSADEIDLDELLATKLVTFMMDNYEDVFRVPSRLQKAVEEHIAHLRRVQINYSGVEASPLLPSSCMYIYEKELREQKPHGSQDPCLERLDGIIADKELTAKQKKKKLKHFQRSYPETFKRRFPTAESEAEATAPLLRRPQLRIVTLKKPFQRSWSFRA</sequence>
<proteinExistence type="predicted"/>
<dbReference type="InterPro" id="IPR000198">
    <property type="entry name" value="RhoGAP_dom"/>
</dbReference>
<evidence type="ECO:0000313" key="3">
    <source>
        <dbReference type="Ensembl" id="ENSPKIP00000037569.1"/>
    </source>
</evidence>
<reference evidence="3" key="2">
    <citation type="submission" date="2025-09" db="UniProtKB">
        <authorList>
            <consortium name="Ensembl"/>
        </authorList>
    </citation>
    <scope>IDENTIFICATION</scope>
</reference>
<feature type="domain" description="DEP" evidence="1">
    <location>
        <begin position="98"/>
        <end position="166"/>
    </location>
</feature>
<dbReference type="Proteomes" id="UP000261540">
    <property type="component" value="Unplaced"/>
</dbReference>
<dbReference type="InterPro" id="IPR036388">
    <property type="entry name" value="WH-like_DNA-bd_sf"/>
</dbReference>
<dbReference type="Gene3D" id="1.10.555.10">
    <property type="entry name" value="Rho GTPase activation protein"/>
    <property type="match status" value="1"/>
</dbReference>
<protein>
    <submittedName>
        <fullName evidence="3">DEP domain containing 1B</fullName>
    </submittedName>
</protein>
<reference evidence="3" key="1">
    <citation type="submission" date="2025-08" db="UniProtKB">
        <authorList>
            <consortium name="Ensembl"/>
        </authorList>
    </citation>
    <scope>IDENTIFICATION</scope>
</reference>
<feature type="domain" description="Rho-GAP" evidence="2">
    <location>
        <begin position="259"/>
        <end position="451"/>
    </location>
</feature>
<accession>A0A3B3T3Y5</accession>
<dbReference type="Pfam" id="PF00610">
    <property type="entry name" value="DEP"/>
    <property type="match status" value="1"/>
</dbReference>
<evidence type="ECO:0000313" key="4">
    <source>
        <dbReference type="Proteomes" id="UP000261540"/>
    </source>
</evidence>
<dbReference type="InterPro" id="IPR008936">
    <property type="entry name" value="Rho_GTPase_activation_prot"/>
</dbReference>
<evidence type="ECO:0000259" key="1">
    <source>
        <dbReference type="PROSITE" id="PS50186"/>
    </source>
</evidence>
<dbReference type="PANTHER" id="PTHR16206">
    <property type="entry name" value="DEP DOMAIN-CONTAINING"/>
    <property type="match status" value="1"/>
</dbReference>
<dbReference type="Pfam" id="PF00620">
    <property type="entry name" value="RhoGAP"/>
    <property type="match status" value="1"/>
</dbReference>
<dbReference type="SUPFAM" id="SSF48350">
    <property type="entry name" value="GTPase activation domain, GAP"/>
    <property type="match status" value="1"/>
</dbReference>
<dbReference type="GeneTree" id="ENSGT00950000182976"/>
<dbReference type="CDD" id="cd04405">
    <property type="entry name" value="RhoGAP_BRCC3-like"/>
    <property type="match status" value="1"/>
</dbReference>
<keyword evidence="4" id="KW-1185">Reference proteome</keyword>
<dbReference type="STRING" id="1676925.ENSPKIP00000037569"/>